<dbReference type="NCBIfam" id="TIGR01484">
    <property type="entry name" value="HAD-SF-IIB"/>
    <property type="match status" value="1"/>
</dbReference>
<dbReference type="InterPro" id="IPR003337">
    <property type="entry name" value="Trehalose_PPase"/>
</dbReference>
<dbReference type="InterPro" id="IPR044651">
    <property type="entry name" value="OTSB-like"/>
</dbReference>
<evidence type="ECO:0000256" key="2">
    <source>
        <dbReference type="ARBA" id="ARBA00008770"/>
    </source>
</evidence>
<comment type="similarity">
    <text evidence="2 4">Belongs to the trehalose phosphatase family.</text>
</comment>
<protein>
    <recommendedName>
        <fullName evidence="4">Trehalose 6-phosphate phosphatase</fullName>
        <ecNumber evidence="4">3.1.3.12</ecNumber>
    </recommendedName>
</protein>
<dbReference type="SUPFAM" id="SSF56784">
    <property type="entry name" value="HAD-like"/>
    <property type="match status" value="1"/>
</dbReference>
<keyword evidence="3 4" id="KW-0378">Hydrolase</keyword>
<evidence type="ECO:0000313" key="5">
    <source>
        <dbReference type="EMBL" id="GGA55091.1"/>
    </source>
</evidence>
<reference evidence="5" key="1">
    <citation type="journal article" date="2014" name="Int. J. Syst. Evol. Microbiol.">
        <title>Complete genome sequence of Corynebacterium casei LMG S-19264T (=DSM 44701T), isolated from a smear-ripened cheese.</title>
        <authorList>
            <consortium name="US DOE Joint Genome Institute (JGI-PGF)"/>
            <person name="Walter F."/>
            <person name="Albersmeier A."/>
            <person name="Kalinowski J."/>
            <person name="Ruckert C."/>
        </authorList>
    </citation>
    <scope>NUCLEOTIDE SEQUENCE</scope>
    <source>
        <strain evidence="5">CGMCC 1.15320</strain>
    </source>
</reference>
<proteinExistence type="inferred from homology"/>
<dbReference type="GO" id="GO:0004805">
    <property type="term" value="F:trehalose-phosphatase activity"/>
    <property type="evidence" value="ECO:0007669"/>
    <property type="project" value="UniProtKB-EC"/>
</dbReference>
<comment type="pathway">
    <text evidence="1 4">Glycan biosynthesis; trehalose biosynthesis.</text>
</comment>
<dbReference type="NCBIfam" id="TIGR00685">
    <property type="entry name" value="T6PP"/>
    <property type="match status" value="1"/>
</dbReference>
<evidence type="ECO:0000256" key="1">
    <source>
        <dbReference type="ARBA" id="ARBA00005199"/>
    </source>
</evidence>
<dbReference type="Gene3D" id="3.40.50.1000">
    <property type="entry name" value="HAD superfamily/HAD-like"/>
    <property type="match status" value="1"/>
</dbReference>
<keyword evidence="4" id="KW-0460">Magnesium</keyword>
<accession>A0A916VZI6</accession>
<dbReference type="InterPro" id="IPR006379">
    <property type="entry name" value="HAD-SF_hydro_IIB"/>
</dbReference>
<dbReference type="GO" id="GO:0046872">
    <property type="term" value="F:metal ion binding"/>
    <property type="evidence" value="ECO:0007669"/>
    <property type="project" value="UniProtKB-KW"/>
</dbReference>
<dbReference type="AlphaFoldDB" id="A0A916VZI6"/>
<reference evidence="5" key="2">
    <citation type="submission" date="2020-09" db="EMBL/GenBank/DDBJ databases">
        <authorList>
            <person name="Sun Q."/>
            <person name="Zhou Y."/>
        </authorList>
    </citation>
    <scope>NUCLEOTIDE SEQUENCE</scope>
    <source>
        <strain evidence="5">CGMCC 1.15320</strain>
    </source>
</reference>
<keyword evidence="6" id="KW-1185">Reference proteome</keyword>
<dbReference type="Pfam" id="PF02358">
    <property type="entry name" value="Trehalose_PPase"/>
    <property type="match status" value="1"/>
</dbReference>
<sequence length="209" mass="22325">MNAIASLAKTSALAIVTGRRIDDIDRFLSPLELPVAGVHGLERRSADGVIHGVPINEEALKDVSEQLSQFVIRNPGLILEPKRGSIALHFRQRPDLADECVAQVATSTAPYPDLHVLPGKMVLEVKAGSASKGAAIRAFMQEAPFAGKQPFFVGDDVTDEEAFPIVRQSGGVTVRIGEGATAAMYRASGPEELSEWLTALAQTFPKPEA</sequence>
<keyword evidence="4" id="KW-0479">Metal-binding</keyword>
<dbReference type="Gene3D" id="3.30.70.1020">
    <property type="entry name" value="Trehalose-6-phosphate phosphatase related protein, domain 2"/>
    <property type="match status" value="1"/>
</dbReference>
<dbReference type="InterPro" id="IPR036412">
    <property type="entry name" value="HAD-like_sf"/>
</dbReference>
<comment type="function">
    <text evidence="4">Removes the phosphate from trehalose 6-phosphate to produce free trehalose.</text>
</comment>
<dbReference type="PANTHER" id="PTHR43768">
    <property type="entry name" value="TREHALOSE 6-PHOSPHATE PHOSPHATASE"/>
    <property type="match status" value="1"/>
</dbReference>
<comment type="caution">
    <text evidence="5">The sequence shown here is derived from an EMBL/GenBank/DDBJ whole genome shotgun (WGS) entry which is preliminary data.</text>
</comment>
<dbReference type="InterPro" id="IPR023214">
    <property type="entry name" value="HAD_sf"/>
</dbReference>
<dbReference type="GO" id="GO:0005992">
    <property type="term" value="P:trehalose biosynthetic process"/>
    <property type="evidence" value="ECO:0007669"/>
    <property type="project" value="InterPro"/>
</dbReference>
<dbReference type="EMBL" id="BMIF01000001">
    <property type="protein sequence ID" value="GGA55091.1"/>
    <property type="molecule type" value="Genomic_DNA"/>
</dbReference>
<evidence type="ECO:0000256" key="4">
    <source>
        <dbReference type="RuleBase" id="RU361117"/>
    </source>
</evidence>
<evidence type="ECO:0000313" key="6">
    <source>
        <dbReference type="Proteomes" id="UP000636264"/>
    </source>
</evidence>
<evidence type="ECO:0000256" key="3">
    <source>
        <dbReference type="ARBA" id="ARBA00022801"/>
    </source>
</evidence>
<name>A0A916VZI6_9HYPH</name>
<organism evidence="5 6">
    <name type="scientific">Nitratireductor aestuarii</name>
    <dbReference type="NCBI Taxonomy" id="1735103"/>
    <lineage>
        <taxon>Bacteria</taxon>
        <taxon>Pseudomonadati</taxon>
        <taxon>Pseudomonadota</taxon>
        <taxon>Alphaproteobacteria</taxon>
        <taxon>Hyphomicrobiales</taxon>
        <taxon>Phyllobacteriaceae</taxon>
        <taxon>Nitratireductor</taxon>
    </lineage>
</organism>
<dbReference type="EC" id="3.1.3.12" evidence="4"/>
<comment type="cofactor">
    <cofactor evidence="4">
        <name>Mg(2+)</name>
        <dbReference type="ChEBI" id="CHEBI:18420"/>
    </cofactor>
</comment>
<comment type="catalytic activity">
    <reaction evidence="4">
        <text>alpha,alpha-trehalose 6-phosphate + H2O = alpha,alpha-trehalose + phosphate</text>
        <dbReference type="Rhea" id="RHEA:23420"/>
        <dbReference type="ChEBI" id="CHEBI:15377"/>
        <dbReference type="ChEBI" id="CHEBI:16551"/>
        <dbReference type="ChEBI" id="CHEBI:43474"/>
        <dbReference type="ChEBI" id="CHEBI:58429"/>
        <dbReference type="EC" id="3.1.3.12"/>
    </reaction>
</comment>
<dbReference type="PANTHER" id="PTHR43768:SF3">
    <property type="entry name" value="TREHALOSE 6-PHOSPHATE PHOSPHATASE"/>
    <property type="match status" value="1"/>
</dbReference>
<gene>
    <name evidence="5" type="primary">otsB</name>
    <name evidence="5" type="ORF">GCM10011385_05800</name>
</gene>
<dbReference type="Proteomes" id="UP000636264">
    <property type="component" value="Unassembled WGS sequence"/>
</dbReference>